<comment type="caution">
    <text evidence="1">The sequence shown here is derived from an EMBL/GenBank/DDBJ whole genome shotgun (WGS) entry which is preliminary data.</text>
</comment>
<name>A0A919M8E3_9ACTN</name>
<evidence type="ECO:0000313" key="2">
    <source>
        <dbReference type="Proteomes" id="UP000619479"/>
    </source>
</evidence>
<accession>A0A919M8E3</accession>
<keyword evidence="2" id="KW-1185">Reference proteome</keyword>
<dbReference type="AlphaFoldDB" id="A0A919M8E3"/>
<dbReference type="EMBL" id="BOMH01000066">
    <property type="protein sequence ID" value="GID69727.1"/>
    <property type="molecule type" value="Genomic_DNA"/>
</dbReference>
<reference evidence="1" key="1">
    <citation type="submission" date="2021-01" db="EMBL/GenBank/DDBJ databases">
        <title>Whole genome shotgun sequence of Actinoplanes cyaneus NBRC 14990.</title>
        <authorList>
            <person name="Komaki H."/>
            <person name="Tamura T."/>
        </authorList>
    </citation>
    <scope>NUCLEOTIDE SEQUENCE</scope>
    <source>
        <strain evidence="1">NBRC 14990</strain>
    </source>
</reference>
<dbReference type="Proteomes" id="UP000619479">
    <property type="component" value="Unassembled WGS sequence"/>
</dbReference>
<evidence type="ECO:0000313" key="1">
    <source>
        <dbReference type="EMBL" id="GID69727.1"/>
    </source>
</evidence>
<organism evidence="1 2">
    <name type="scientific">Actinoplanes cyaneus</name>
    <dbReference type="NCBI Taxonomy" id="52696"/>
    <lineage>
        <taxon>Bacteria</taxon>
        <taxon>Bacillati</taxon>
        <taxon>Actinomycetota</taxon>
        <taxon>Actinomycetes</taxon>
        <taxon>Micromonosporales</taxon>
        <taxon>Micromonosporaceae</taxon>
        <taxon>Actinoplanes</taxon>
    </lineage>
</organism>
<proteinExistence type="predicted"/>
<gene>
    <name evidence="1" type="ORF">Acy02nite_76080</name>
</gene>
<protein>
    <submittedName>
        <fullName evidence="1">Uncharacterized protein</fullName>
    </submittedName>
</protein>
<sequence>MSACFGSPPTGIGVLGEVLGDALGEVLGEEEGDADGLALVTDGDGFVVPPQAPLPTQTSHWPLFTTGSSPWVHHFAV</sequence>